<evidence type="ECO:0000256" key="6">
    <source>
        <dbReference type="PIRSR" id="PIRSR601486-1"/>
    </source>
</evidence>
<feature type="binding site" description="distal binding residue" evidence="6">
    <location>
        <position position="177"/>
    </location>
    <ligand>
        <name>heme</name>
        <dbReference type="ChEBI" id="CHEBI:30413"/>
    </ligand>
    <ligandPart>
        <name>Fe</name>
        <dbReference type="ChEBI" id="CHEBI:18248"/>
    </ligandPart>
</feature>
<dbReference type="AlphaFoldDB" id="A0A2U1ZT43"/>
<dbReference type="InterPro" id="IPR001486">
    <property type="entry name" value="Hemoglobin_trunc"/>
</dbReference>
<evidence type="ECO:0000256" key="3">
    <source>
        <dbReference type="ARBA" id="ARBA00022723"/>
    </source>
</evidence>
<accession>A0A2U1ZT43</accession>
<dbReference type="GO" id="GO:0046872">
    <property type="term" value="F:metal ion binding"/>
    <property type="evidence" value="ECO:0007669"/>
    <property type="project" value="UniProtKB-KW"/>
</dbReference>
<dbReference type="Pfam" id="PF01152">
    <property type="entry name" value="Bac_globin"/>
    <property type="match status" value="1"/>
</dbReference>
<evidence type="ECO:0000256" key="7">
    <source>
        <dbReference type="SAM" id="MobiDB-lite"/>
    </source>
</evidence>
<dbReference type="SUPFAM" id="SSF46458">
    <property type="entry name" value="Globin-like"/>
    <property type="match status" value="1"/>
</dbReference>
<protein>
    <submittedName>
        <fullName evidence="8">Globin</fullName>
    </submittedName>
</protein>
<dbReference type="GO" id="GO:0019825">
    <property type="term" value="F:oxygen binding"/>
    <property type="evidence" value="ECO:0007669"/>
    <property type="project" value="InterPro"/>
</dbReference>
<dbReference type="GO" id="GO:0005344">
    <property type="term" value="F:oxygen carrier activity"/>
    <property type="evidence" value="ECO:0007669"/>
    <property type="project" value="InterPro"/>
</dbReference>
<evidence type="ECO:0000256" key="2">
    <source>
        <dbReference type="ARBA" id="ARBA00022617"/>
    </source>
</evidence>
<evidence type="ECO:0000256" key="1">
    <source>
        <dbReference type="ARBA" id="ARBA00022448"/>
    </source>
</evidence>
<sequence length="206" mass="22664">MPPGSGSRATASRLRAHRDLGHCTDAEPPGARTPEARSTPRGANYHRRVTVTPGPAFPKPAATFYDEVGGHETFALLTQRFYDGVREDDLLAPMYPEADLEGAQWRLEAFLEQYWGGPTTYSAQRGHPRLRMRHAPFEVTPAARDRWLAHMRAALLSLDLPPLHEATLWDYLERAAHAMVNASGDPGPDGDDRPSPLAPPRGGSLL</sequence>
<evidence type="ECO:0000313" key="8">
    <source>
        <dbReference type="EMBL" id="PWD50154.1"/>
    </source>
</evidence>
<dbReference type="EMBL" id="PYHR01000002">
    <property type="protein sequence ID" value="PWD50154.1"/>
    <property type="molecule type" value="Genomic_DNA"/>
</dbReference>
<dbReference type="PANTHER" id="PTHR47366:SF1">
    <property type="entry name" value="TWO-ON-TWO HEMOGLOBIN-3"/>
    <property type="match status" value="1"/>
</dbReference>
<proteinExistence type="inferred from homology"/>
<name>A0A2U1ZT43_9MICO</name>
<dbReference type="Proteomes" id="UP000245166">
    <property type="component" value="Unassembled WGS sequence"/>
</dbReference>
<dbReference type="OrthoDB" id="9790913at2"/>
<comment type="similarity">
    <text evidence="5">Belongs to the truncated hemoglobin family. Group II subfamily.</text>
</comment>
<evidence type="ECO:0000313" key="9">
    <source>
        <dbReference type="Proteomes" id="UP000245166"/>
    </source>
</evidence>
<evidence type="ECO:0000256" key="5">
    <source>
        <dbReference type="ARBA" id="ARBA00034496"/>
    </source>
</evidence>
<feature type="region of interest" description="Disordered" evidence="7">
    <location>
        <begin position="180"/>
        <end position="206"/>
    </location>
</feature>
<keyword evidence="4" id="KW-0408">Iron</keyword>
<keyword evidence="3" id="KW-0479">Metal-binding</keyword>
<dbReference type="CDD" id="cd14771">
    <property type="entry name" value="TrHb2_Mt-trHbO-like_O"/>
    <property type="match status" value="1"/>
</dbReference>
<comment type="caution">
    <text evidence="8">The sequence shown here is derived from an EMBL/GenBank/DDBJ whole genome shotgun (WGS) entry which is preliminary data.</text>
</comment>
<dbReference type="InterPro" id="IPR012292">
    <property type="entry name" value="Globin/Proto"/>
</dbReference>
<keyword evidence="2 6" id="KW-0349">Heme</keyword>
<gene>
    <name evidence="8" type="ORF">C8046_05195</name>
</gene>
<keyword evidence="1" id="KW-0813">Transport</keyword>
<keyword evidence="9" id="KW-1185">Reference proteome</keyword>
<dbReference type="InterPro" id="IPR044203">
    <property type="entry name" value="GlbO/GLB3-like"/>
</dbReference>
<evidence type="ECO:0000256" key="4">
    <source>
        <dbReference type="ARBA" id="ARBA00023004"/>
    </source>
</evidence>
<dbReference type="Gene3D" id="1.10.490.10">
    <property type="entry name" value="Globins"/>
    <property type="match status" value="1"/>
</dbReference>
<reference evidence="8 9" key="1">
    <citation type="submission" date="2018-03" db="EMBL/GenBank/DDBJ databases">
        <title>Genome assembly of novel Miniimonas species PCH200.</title>
        <authorList>
            <person name="Thakur V."/>
            <person name="Kumar V."/>
            <person name="Singh D."/>
        </authorList>
    </citation>
    <scope>NUCLEOTIDE SEQUENCE [LARGE SCALE GENOMIC DNA]</scope>
    <source>
        <strain evidence="8 9">PCH200</strain>
    </source>
</reference>
<organism evidence="8 9">
    <name type="scientific">Serinibacter arcticus</name>
    <dbReference type="NCBI Taxonomy" id="1655435"/>
    <lineage>
        <taxon>Bacteria</taxon>
        <taxon>Bacillati</taxon>
        <taxon>Actinomycetota</taxon>
        <taxon>Actinomycetes</taxon>
        <taxon>Micrococcales</taxon>
        <taxon>Beutenbergiaceae</taxon>
        <taxon>Serinibacter</taxon>
    </lineage>
</organism>
<dbReference type="PANTHER" id="PTHR47366">
    <property type="entry name" value="TWO-ON-TWO HEMOGLOBIN-3"/>
    <property type="match status" value="1"/>
</dbReference>
<feature type="region of interest" description="Disordered" evidence="7">
    <location>
        <begin position="1"/>
        <end position="54"/>
    </location>
</feature>
<dbReference type="InterPro" id="IPR009050">
    <property type="entry name" value="Globin-like_sf"/>
</dbReference>
<dbReference type="GO" id="GO:0020037">
    <property type="term" value="F:heme binding"/>
    <property type="evidence" value="ECO:0007669"/>
    <property type="project" value="InterPro"/>
</dbReference>